<evidence type="ECO:0000313" key="1">
    <source>
        <dbReference type="EMBL" id="MEZ0475226.1"/>
    </source>
</evidence>
<keyword evidence="2" id="KW-1185">Reference proteome</keyword>
<evidence type="ECO:0008006" key="3">
    <source>
        <dbReference type="Google" id="ProtNLM"/>
    </source>
</evidence>
<name>A0ABV4HR51_9GAMM</name>
<proteinExistence type="predicted"/>
<gene>
    <name evidence="1" type="ORF">AB6713_11450</name>
</gene>
<dbReference type="Proteomes" id="UP001566331">
    <property type="component" value="Unassembled WGS sequence"/>
</dbReference>
<dbReference type="RefSeq" id="WP_370564662.1">
    <property type="nucleotide sequence ID" value="NZ_JBFWIB010000009.1"/>
</dbReference>
<comment type="caution">
    <text evidence="1">The sequence shown here is derived from an EMBL/GenBank/DDBJ whole genome shotgun (WGS) entry which is preliminary data.</text>
</comment>
<organism evidence="1 2">
    <name type="scientific">Luteimonas salinilitoris</name>
    <dbReference type="NCBI Taxonomy" id="3237697"/>
    <lineage>
        <taxon>Bacteria</taxon>
        <taxon>Pseudomonadati</taxon>
        <taxon>Pseudomonadota</taxon>
        <taxon>Gammaproteobacteria</taxon>
        <taxon>Lysobacterales</taxon>
        <taxon>Lysobacteraceae</taxon>
        <taxon>Luteimonas</taxon>
    </lineage>
</organism>
<sequence>MERALVEVARDDDGWTIRIAGHEIARGLEMIAAIQEASRFARQRHVATGRPTGVRVKSIAGDEMLVGTCG</sequence>
<accession>A0ABV4HR51</accession>
<protein>
    <recommendedName>
        <fullName evidence="3">DUF2188 domain-containing protein</fullName>
    </recommendedName>
</protein>
<reference evidence="1 2" key="1">
    <citation type="submission" date="2024-07" db="EMBL/GenBank/DDBJ databases">
        <title>Luteimonas salilacus sp. nov., isolated from the shore soil of Salt Lake in Tibet of China.</title>
        <authorList>
            <person name="Zhang X."/>
            <person name="Li A."/>
        </authorList>
    </citation>
    <scope>NUCLEOTIDE SEQUENCE [LARGE SCALE GENOMIC DNA]</scope>
    <source>
        <strain evidence="1 2">B3-2-R+30</strain>
    </source>
</reference>
<evidence type="ECO:0000313" key="2">
    <source>
        <dbReference type="Proteomes" id="UP001566331"/>
    </source>
</evidence>
<dbReference type="EMBL" id="JBFWIC010000014">
    <property type="protein sequence ID" value="MEZ0475226.1"/>
    <property type="molecule type" value="Genomic_DNA"/>
</dbReference>